<protein>
    <submittedName>
        <fullName evidence="1">Uncharacterized protein</fullName>
    </submittedName>
</protein>
<reference evidence="1 2" key="1">
    <citation type="journal article" date="2021" name="Elife">
        <title>Chloroplast acquisition without the gene transfer in kleptoplastic sea slugs, Plakobranchus ocellatus.</title>
        <authorList>
            <person name="Maeda T."/>
            <person name="Takahashi S."/>
            <person name="Yoshida T."/>
            <person name="Shimamura S."/>
            <person name="Takaki Y."/>
            <person name="Nagai Y."/>
            <person name="Toyoda A."/>
            <person name="Suzuki Y."/>
            <person name="Arimoto A."/>
            <person name="Ishii H."/>
            <person name="Satoh N."/>
            <person name="Nishiyama T."/>
            <person name="Hasebe M."/>
            <person name="Maruyama T."/>
            <person name="Minagawa J."/>
            <person name="Obokata J."/>
            <person name="Shigenobu S."/>
        </authorList>
    </citation>
    <scope>NUCLEOTIDE SEQUENCE [LARGE SCALE GENOMIC DNA]</scope>
</reference>
<gene>
    <name evidence="1" type="ORF">PoB_003647000</name>
</gene>
<accession>A0AAV4ARP5</accession>
<organism evidence="1 2">
    <name type="scientific">Plakobranchus ocellatus</name>
    <dbReference type="NCBI Taxonomy" id="259542"/>
    <lineage>
        <taxon>Eukaryota</taxon>
        <taxon>Metazoa</taxon>
        <taxon>Spiralia</taxon>
        <taxon>Lophotrochozoa</taxon>
        <taxon>Mollusca</taxon>
        <taxon>Gastropoda</taxon>
        <taxon>Heterobranchia</taxon>
        <taxon>Euthyneura</taxon>
        <taxon>Panpulmonata</taxon>
        <taxon>Sacoglossa</taxon>
        <taxon>Placobranchoidea</taxon>
        <taxon>Plakobranchidae</taxon>
        <taxon>Plakobranchus</taxon>
    </lineage>
</organism>
<evidence type="ECO:0000313" key="2">
    <source>
        <dbReference type="Proteomes" id="UP000735302"/>
    </source>
</evidence>
<evidence type="ECO:0000313" key="1">
    <source>
        <dbReference type="EMBL" id="GFO09965.1"/>
    </source>
</evidence>
<sequence length="72" mass="7507">MEATRLVIADKTDNMSQLLCFSELQPVHNKVTSGFSGAPSGQDAGGGVRTRVRGIPADIRADSLAIVPSTPP</sequence>
<name>A0AAV4ARP5_9GAST</name>
<proteinExistence type="predicted"/>
<dbReference type="EMBL" id="BLXT01004129">
    <property type="protein sequence ID" value="GFO09965.1"/>
    <property type="molecule type" value="Genomic_DNA"/>
</dbReference>
<keyword evidence="2" id="KW-1185">Reference proteome</keyword>
<comment type="caution">
    <text evidence="1">The sequence shown here is derived from an EMBL/GenBank/DDBJ whole genome shotgun (WGS) entry which is preliminary data.</text>
</comment>
<dbReference type="AlphaFoldDB" id="A0AAV4ARP5"/>
<dbReference type="Proteomes" id="UP000735302">
    <property type="component" value="Unassembled WGS sequence"/>
</dbReference>